<evidence type="ECO:0000313" key="2">
    <source>
        <dbReference type="EMBL" id="GMA29006.1"/>
    </source>
</evidence>
<gene>
    <name evidence="2" type="ORF">GCM10025874_22590</name>
</gene>
<evidence type="ECO:0000313" key="3">
    <source>
        <dbReference type="Proteomes" id="UP001157160"/>
    </source>
</evidence>
<dbReference type="Proteomes" id="UP001157160">
    <property type="component" value="Unassembled WGS sequence"/>
</dbReference>
<feature type="region of interest" description="Disordered" evidence="1">
    <location>
        <begin position="1"/>
        <end position="52"/>
    </location>
</feature>
<protein>
    <recommendedName>
        <fullName evidence="4">Zinc transporter permease</fullName>
    </recommendedName>
</protein>
<accession>A0AA37UKM4</accession>
<comment type="caution">
    <text evidence="2">The sequence shown here is derived from an EMBL/GenBank/DDBJ whole genome shotgun (WGS) entry which is preliminary data.</text>
</comment>
<dbReference type="EMBL" id="BSUL01000001">
    <property type="protein sequence ID" value="GMA29006.1"/>
    <property type="molecule type" value="Genomic_DNA"/>
</dbReference>
<dbReference type="RefSeq" id="WP_284232698.1">
    <property type="nucleotide sequence ID" value="NZ_BSUL01000001.1"/>
</dbReference>
<evidence type="ECO:0008006" key="4">
    <source>
        <dbReference type="Google" id="ProtNLM"/>
    </source>
</evidence>
<organism evidence="2 3">
    <name type="scientific">Arenivirga flava</name>
    <dbReference type="NCBI Taxonomy" id="1930060"/>
    <lineage>
        <taxon>Bacteria</taxon>
        <taxon>Bacillati</taxon>
        <taxon>Actinomycetota</taxon>
        <taxon>Actinomycetes</taxon>
        <taxon>Micrococcales</taxon>
        <taxon>Microbacteriaceae</taxon>
        <taxon>Arenivirga</taxon>
    </lineage>
</organism>
<keyword evidence="3" id="KW-1185">Reference proteome</keyword>
<name>A0AA37UKM4_9MICO</name>
<evidence type="ECO:0000256" key="1">
    <source>
        <dbReference type="SAM" id="MobiDB-lite"/>
    </source>
</evidence>
<sequence>MSTETEQHAEHSIEEHEHGENCGHQAVEHEDHVDYMHGEHMHAEHDGHYDEH</sequence>
<reference evidence="2 3" key="1">
    <citation type="journal article" date="2014" name="Int. J. Syst. Evol. Microbiol.">
        <title>Complete genome sequence of Corynebacterium casei LMG S-19264T (=DSM 44701T), isolated from a smear-ripened cheese.</title>
        <authorList>
            <consortium name="US DOE Joint Genome Institute (JGI-PGF)"/>
            <person name="Walter F."/>
            <person name="Albersmeier A."/>
            <person name="Kalinowski J."/>
            <person name="Ruckert C."/>
        </authorList>
    </citation>
    <scope>NUCLEOTIDE SEQUENCE [LARGE SCALE GENOMIC DNA]</scope>
    <source>
        <strain evidence="2 3">NBRC 112289</strain>
    </source>
</reference>
<dbReference type="AlphaFoldDB" id="A0AA37UKM4"/>
<proteinExistence type="predicted"/>